<reference evidence="2 3" key="1">
    <citation type="journal article" date="2013" name="Proc. Natl. Acad. Sci. U.S.A.">
        <title>Candidate phylum TM6 genome recovered from a hospital sink biofilm provides genomic insights into this uncultivated phylum.</title>
        <authorList>
            <person name="McLean J.S."/>
            <person name="Lombardo M.J."/>
            <person name="Badger J.H."/>
            <person name="Edlund A."/>
            <person name="Novotny M."/>
            <person name="Yee-Greenbaum J."/>
            <person name="Vyahhi N."/>
            <person name="Hall A.P."/>
            <person name="Yang Y."/>
            <person name="Dupont C.L."/>
            <person name="Ziegler M.G."/>
            <person name="Chitsaz H."/>
            <person name="Allen A.E."/>
            <person name="Yooseph S."/>
            <person name="Tesler G."/>
            <person name="Pevzner P.A."/>
            <person name="Friedman R.M."/>
            <person name="Nealson K.H."/>
            <person name="Venter J.C."/>
            <person name="Lasken R.S."/>
        </authorList>
    </citation>
    <scope>NUCLEOTIDE SEQUENCE [LARGE SCALE GENOMIC DNA]</scope>
    <source>
        <strain evidence="2 3">TM6SC1</strain>
    </source>
</reference>
<accession>A0A0D2K4J0</accession>
<evidence type="ECO:0008006" key="4">
    <source>
        <dbReference type="Google" id="ProtNLM"/>
    </source>
</evidence>
<dbReference type="Proteomes" id="UP000032214">
    <property type="component" value="Unassembled WGS sequence"/>
</dbReference>
<organism evidence="2 3">
    <name type="scientific">candidate division TM6 bacterium JCVI TM6SC1</name>
    <dbReference type="NCBI Taxonomy" id="1306947"/>
    <lineage>
        <taxon>Bacteria</taxon>
        <taxon>Candidatus Babelota</taxon>
        <taxon>Vermiphilus</taxon>
    </lineage>
</organism>
<gene>
    <name evidence="2" type="ORF">J120_02275</name>
</gene>
<keyword evidence="1" id="KW-0732">Signal</keyword>
<evidence type="ECO:0000256" key="1">
    <source>
        <dbReference type="SAM" id="SignalP"/>
    </source>
</evidence>
<name>A0A0D2K4J0_9BACT</name>
<comment type="caution">
    <text evidence="2">The sequence shown here is derived from an EMBL/GenBank/DDBJ whole genome shotgun (WGS) entry which is preliminary data.</text>
</comment>
<evidence type="ECO:0000313" key="2">
    <source>
        <dbReference type="EMBL" id="KIX85147.1"/>
    </source>
</evidence>
<dbReference type="EMBL" id="ARQD01000002">
    <property type="protein sequence ID" value="KIX85147.1"/>
    <property type="molecule type" value="Genomic_DNA"/>
</dbReference>
<feature type="chain" id="PRO_5002245470" description="TonB-dependent receptor-like beta-barrel domain-containing protein" evidence="1">
    <location>
        <begin position="20"/>
        <end position="487"/>
    </location>
</feature>
<protein>
    <recommendedName>
        <fullName evidence="4">TonB-dependent receptor-like beta-barrel domain-containing protein</fullName>
    </recommendedName>
</protein>
<dbReference type="STRING" id="1306947.J120_02275"/>
<proteinExistence type="predicted"/>
<sequence length="487" mass="54919">MKKIALCLYTCIVSLPVYAYIDYSDTNKPFYTTSSNRYLGPQLHELANSSSPIDYEEAASSNAPFYTESSNRNISLGNAYTPYGLGKHNAYHYYLGGYITNLGFYDTRQTFAEPSGLVLVFPLPYRPDVQCRDINGRGKYNFLPISSRMRIEIFGPRVRSAYAKGVFEANLTGRDGVGLAGLLRVIHAYLQLDWKGFVRQTFIAGQTWHLFSYPVSLPDTISANYGTPIEAFGRNPQFMYTMRTKRWILSVAALSEYNSRSSGPLGFTDEYNRNSLTPQFDVLARVKFGKYFTLGAGLNILRLVPRIVTDNNYKVVESITSVSVMSYILAEIPDVLTGVFKVAYIPNGTNFRTLSGYAVTSIDPVTDRRTYTNTRVLNSWFDIALKKWIEPGVFIGVSKNLGTSKPIIPFIVNPDGTRTFTIYKANPCIGTLFRASPRVRIQLRPLVIAAEIEYTRAAFGTLDDYARLVNPYWVNNVRGTFGLFYYF</sequence>
<keyword evidence="3" id="KW-1185">Reference proteome</keyword>
<feature type="signal peptide" evidence="1">
    <location>
        <begin position="1"/>
        <end position="19"/>
    </location>
</feature>
<evidence type="ECO:0000313" key="3">
    <source>
        <dbReference type="Proteomes" id="UP000032214"/>
    </source>
</evidence>
<dbReference type="eggNOG" id="ENOG502ZQC9">
    <property type="taxonomic scope" value="Bacteria"/>
</dbReference>
<dbReference type="AlphaFoldDB" id="A0A0D2K4J0"/>